<dbReference type="AlphaFoldDB" id="A0A1G4PYC5"/>
<comment type="subunit">
    <text evidence="8">Homodimer.</text>
</comment>
<reference evidence="11" key="1">
    <citation type="submission" date="2016-10" db="EMBL/GenBank/DDBJ databases">
        <authorList>
            <person name="Varghese N."/>
            <person name="Submissions S."/>
        </authorList>
    </citation>
    <scope>NUCLEOTIDE SEQUENCE [LARGE SCALE GENOMIC DNA]</scope>
    <source>
        <strain evidence="11">CGMCC 1.1761</strain>
    </source>
</reference>
<dbReference type="Gene3D" id="3.30.420.40">
    <property type="match status" value="2"/>
</dbReference>
<gene>
    <name evidence="8" type="primary">ackA</name>
    <name evidence="10" type="ORF">SAMN05660859_0853</name>
</gene>
<keyword evidence="1 8" id="KW-0963">Cytoplasm</keyword>
<evidence type="ECO:0000256" key="4">
    <source>
        <dbReference type="ARBA" id="ARBA00022741"/>
    </source>
</evidence>
<dbReference type="InterPro" id="IPR004372">
    <property type="entry name" value="Ac/propionate_kinase"/>
</dbReference>
<evidence type="ECO:0000256" key="7">
    <source>
        <dbReference type="ARBA" id="ARBA00022842"/>
    </source>
</evidence>
<dbReference type="RefSeq" id="WP_244517556.1">
    <property type="nucleotide sequence ID" value="NZ_FMTP01000001.1"/>
</dbReference>
<dbReference type="EC" id="2.7.2.1" evidence="8"/>
<dbReference type="EMBL" id="FMTP01000001">
    <property type="protein sequence ID" value="SCW37313.1"/>
    <property type="molecule type" value="Genomic_DNA"/>
</dbReference>
<comment type="subcellular location">
    <subcellularLocation>
        <location evidence="8">Cytoplasm</location>
    </subcellularLocation>
</comment>
<evidence type="ECO:0000313" key="10">
    <source>
        <dbReference type="EMBL" id="SCW37313.1"/>
    </source>
</evidence>
<keyword evidence="6 8" id="KW-0067">ATP-binding</keyword>
<dbReference type="Proteomes" id="UP000198889">
    <property type="component" value="Unassembled WGS sequence"/>
</dbReference>
<sequence>MNEAIFVVNAGSSSIKFKLYRVVGRDVALLLGGALDGIGTRPRLQAKDEVGTVLVDRRFAPDEIAKAPEAQHAISEWVLPHLNDVELIGVGHRVVHGGPHYSHPERVNDEVLRTLESFIPLAPLHQLTNLDPIRVIAERRPDLPQVACFDTAFHRGHPEIADRFALPDELYEAGVRRYGFHGLSYEYVSGALRELAPDLARGRVVICHLGSGASACGLLDGRSQESTMGFTALDGLPMGTRCGSLDPGVVLHLIEQKGMSAAEVGHMLYHDSGLKGLSGLSSDMRELLASEVPAAALAVDYFTLHVAQAVAQLAVTLGGLDALVFTAGIGEHAPEIRARICARLGLLGVALDAAANAAGDTWIDAEGPGPHVLVIPTDEERMIALHTLRLLRPAA</sequence>
<comment type="catalytic activity">
    <reaction evidence="8">
        <text>acetate + ATP = acetyl phosphate + ADP</text>
        <dbReference type="Rhea" id="RHEA:11352"/>
        <dbReference type="ChEBI" id="CHEBI:22191"/>
        <dbReference type="ChEBI" id="CHEBI:30089"/>
        <dbReference type="ChEBI" id="CHEBI:30616"/>
        <dbReference type="ChEBI" id="CHEBI:456216"/>
        <dbReference type="EC" id="2.7.2.1"/>
    </reaction>
</comment>
<dbReference type="Pfam" id="PF00871">
    <property type="entry name" value="Acetate_kinase"/>
    <property type="match status" value="1"/>
</dbReference>
<evidence type="ECO:0000256" key="2">
    <source>
        <dbReference type="ARBA" id="ARBA00022679"/>
    </source>
</evidence>
<dbReference type="GO" id="GO:0000287">
    <property type="term" value="F:magnesium ion binding"/>
    <property type="evidence" value="ECO:0007669"/>
    <property type="project" value="UniProtKB-UniRule"/>
</dbReference>
<dbReference type="PANTHER" id="PTHR21060">
    <property type="entry name" value="ACETATE KINASE"/>
    <property type="match status" value="1"/>
</dbReference>
<dbReference type="InterPro" id="IPR000890">
    <property type="entry name" value="Aliphatic_acid_kin_short-chain"/>
</dbReference>
<dbReference type="HAMAP" id="MF_00020">
    <property type="entry name" value="Acetate_kinase"/>
    <property type="match status" value="1"/>
</dbReference>
<dbReference type="InterPro" id="IPR043129">
    <property type="entry name" value="ATPase_NBD"/>
</dbReference>
<dbReference type="GO" id="GO:0006083">
    <property type="term" value="P:acetate metabolic process"/>
    <property type="evidence" value="ECO:0007669"/>
    <property type="project" value="TreeGrafter"/>
</dbReference>
<keyword evidence="3 8" id="KW-0479">Metal-binding</keyword>
<feature type="binding site" evidence="8">
    <location>
        <position position="93"/>
    </location>
    <ligand>
        <name>substrate</name>
    </ligand>
</feature>
<feature type="binding site" evidence="8">
    <location>
        <begin position="283"/>
        <end position="285"/>
    </location>
    <ligand>
        <name>ATP</name>
        <dbReference type="ChEBI" id="CHEBI:30616"/>
    </ligand>
</feature>
<evidence type="ECO:0000256" key="3">
    <source>
        <dbReference type="ARBA" id="ARBA00022723"/>
    </source>
</evidence>
<feature type="binding site" evidence="8">
    <location>
        <position position="379"/>
    </location>
    <ligand>
        <name>Mg(2+)</name>
        <dbReference type="ChEBI" id="CHEBI:18420"/>
    </ligand>
</feature>
<feature type="site" description="Transition state stabilizer" evidence="8">
    <location>
        <position position="181"/>
    </location>
</feature>
<feature type="binding site" evidence="8">
    <location>
        <begin position="208"/>
        <end position="212"/>
    </location>
    <ligand>
        <name>ATP</name>
        <dbReference type="ChEBI" id="CHEBI:30616"/>
    </ligand>
</feature>
<keyword evidence="4 8" id="KW-0547">Nucleotide-binding</keyword>
<dbReference type="PRINTS" id="PR00471">
    <property type="entry name" value="ACETATEKNASE"/>
</dbReference>
<dbReference type="PIRSF" id="PIRSF000722">
    <property type="entry name" value="Acetate_prop_kin"/>
    <property type="match status" value="1"/>
</dbReference>
<comment type="function">
    <text evidence="8">Catalyzes the formation of acetyl phosphate from acetate and ATP. Can also catalyze the reverse reaction.</text>
</comment>
<evidence type="ECO:0000256" key="5">
    <source>
        <dbReference type="ARBA" id="ARBA00022777"/>
    </source>
</evidence>
<name>A0A1G4PYC5_9HYPH</name>
<dbReference type="GO" id="GO:0005524">
    <property type="term" value="F:ATP binding"/>
    <property type="evidence" value="ECO:0007669"/>
    <property type="project" value="UniProtKB-KW"/>
</dbReference>
<feature type="active site" description="Proton donor/acceptor" evidence="8">
    <location>
        <position position="150"/>
    </location>
</feature>
<feature type="binding site" evidence="8">
    <location>
        <position position="9"/>
    </location>
    <ligand>
        <name>Mg(2+)</name>
        <dbReference type="ChEBI" id="CHEBI:18420"/>
    </ligand>
</feature>
<comment type="cofactor">
    <cofactor evidence="8">
        <name>Mg(2+)</name>
        <dbReference type="ChEBI" id="CHEBI:18420"/>
    </cofactor>
    <cofactor evidence="8">
        <name>Mn(2+)</name>
        <dbReference type="ChEBI" id="CHEBI:29035"/>
    </cofactor>
    <text evidence="8">Mg(2+). Can also accept Mn(2+).</text>
</comment>
<dbReference type="GO" id="GO:0008776">
    <property type="term" value="F:acetate kinase activity"/>
    <property type="evidence" value="ECO:0007669"/>
    <property type="project" value="UniProtKB-UniRule"/>
</dbReference>
<dbReference type="NCBIfam" id="TIGR00016">
    <property type="entry name" value="ackA"/>
    <property type="match status" value="1"/>
</dbReference>
<dbReference type="GO" id="GO:0006085">
    <property type="term" value="P:acetyl-CoA biosynthetic process"/>
    <property type="evidence" value="ECO:0007669"/>
    <property type="project" value="UniProtKB-UniRule"/>
</dbReference>
<comment type="pathway">
    <text evidence="8">Metabolic intermediate biosynthesis; acetyl-CoA biosynthesis; acetyl-CoA from acetate: step 1/2.</text>
</comment>
<feature type="binding site" evidence="8">
    <location>
        <begin position="328"/>
        <end position="332"/>
    </location>
    <ligand>
        <name>ATP</name>
        <dbReference type="ChEBI" id="CHEBI:30616"/>
    </ligand>
</feature>
<accession>A0A1G4PYC5</accession>
<feature type="binding site" evidence="8">
    <location>
        <position position="16"/>
    </location>
    <ligand>
        <name>ATP</name>
        <dbReference type="ChEBI" id="CHEBI:30616"/>
    </ligand>
</feature>
<dbReference type="PANTHER" id="PTHR21060:SF21">
    <property type="entry name" value="ACETATE KINASE"/>
    <property type="match status" value="1"/>
</dbReference>
<dbReference type="SUPFAM" id="SSF53067">
    <property type="entry name" value="Actin-like ATPase domain"/>
    <property type="match status" value="2"/>
</dbReference>
<feature type="site" description="Transition state stabilizer" evidence="8">
    <location>
        <position position="241"/>
    </location>
</feature>
<keyword evidence="7 8" id="KW-0460">Magnesium</keyword>
<evidence type="ECO:0000256" key="9">
    <source>
        <dbReference type="RuleBase" id="RU003835"/>
    </source>
</evidence>
<evidence type="ECO:0000256" key="6">
    <source>
        <dbReference type="ARBA" id="ARBA00022840"/>
    </source>
</evidence>
<comment type="similarity">
    <text evidence="8 9">Belongs to the acetokinase family.</text>
</comment>
<keyword evidence="11" id="KW-1185">Reference proteome</keyword>
<keyword evidence="5 8" id="KW-0418">Kinase</keyword>
<proteinExistence type="inferred from homology"/>
<evidence type="ECO:0000313" key="11">
    <source>
        <dbReference type="Proteomes" id="UP000198889"/>
    </source>
</evidence>
<dbReference type="GO" id="GO:0005829">
    <property type="term" value="C:cytosol"/>
    <property type="evidence" value="ECO:0007669"/>
    <property type="project" value="TreeGrafter"/>
</dbReference>
<dbReference type="UniPathway" id="UPA00340">
    <property type="reaction ID" value="UER00458"/>
</dbReference>
<evidence type="ECO:0000256" key="8">
    <source>
        <dbReference type="HAMAP-Rule" id="MF_00020"/>
    </source>
</evidence>
<keyword evidence="2 8" id="KW-0808">Transferase</keyword>
<protein>
    <recommendedName>
        <fullName evidence="8">Acetate kinase</fullName>
        <ecNumber evidence="8">2.7.2.1</ecNumber>
    </recommendedName>
    <alternativeName>
        <fullName evidence="8">Acetokinase</fullName>
    </alternativeName>
</protein>
<evidence type="ECO:0000256" key="1">
    <source>
        <dbReference type="ARBA" id="ARBA00022490"/>
    </source>
</evidence>
<dbReference type="STRING" id="177413.SAMN05660859_0853"/>
<organism evidence="10 11">
    <name type="scientific">Ancylobacter rudongensis</name>
    <dbReference type="NCBI Taxonomy" id="177413"/>
    <lineage>
        <taxon>Bacteria</taxon>
        <taxon>Pseudomonadati</taxon>
        <taxon>Pseudomonadota</taxon>
        <taxon>Alphaproteobacteria</taxon>
        <taxon>Hyphomicrobiales</taxon>
        <taxon>Xanthobacteraceae</taxon>
        <taxon>Ancylobacter</taxon>
    </lineage>
</organism>